<dbReference type="GO" id="GO:0008253">
    <property type="term" value="F:5'-nucleotidase activity"/>
    <property type="evidence" value="ECO:0007669"/>
    <property type="project" value="TreeGrafter"/>
</dbReference>
<dbReference type="PANTHER" id="PTHR11575:SF23">
    <property type="entry name" value="5-NUCLEOTIDASE FAMILY PROTEIN"/>
    <property type="match status" value="1"/>
</dbReference>
<keyword evidence="6" id="KW-1185">Reference proteome</keyword>
<dbReference type="CDD" id="cd00845">
    <property type="entry name" value="MPP_UshA_N_like"/>
    <property type="match status" value="1"/>
</dbReference>
<dbReference type="Pfam" id="PF02872">
    <property type="entry name" value="5_nucleotid_C"/>
    <property type="match status" value="1"/>
</dbReference>
<dbReference type="Gene3D" id="3.90.780.10">
    <property type="entry name" value="5'-Nucleotidase, C-terminal domain"/>
    <property type="match status" value="1"/>
</dbReference>
<protein>
    <submittedName>
        <fullName evidence="5">Bifunctional metallophosphatase/5'-nucleotidase</fullName>
    </submittedName>
</protein>
<keyword evidence="2" id="KW-0378">Hydrolase</keyword>
<evidence type="ECO:0000259" key="3">
    <source>
        <dbReference type="Pfam" id="PF00149"/>
    </source>
</evidence>
<name>A0A2T4U683_9BACI</name>
<dbReference type="GO" id="GO:0009166">
    <property type="term" value="P:nucleotide catabolic process"/>
    <property type="evidence" value="ECO:0007669"/>
    <property type="project" value="InterPro"/>
</dbReference>
<dbReference type="GO" id="GO:0000166">
    <property type="term" value="F:nucleotide binding"/>
    <property type="evidence" value="ECO:0007669"/>
    <property type="project" value="UniProtKB-KW"/>
</dbReference>
<reference evidence="5 6" key="1">
    <citation type="submission" date="2018-03" db="EMBL/GenBank/DDBJ databases">
        <title>Alkalicoccus saliphilus sp. nov., isolated from a mineral pool.</title>
        <authorList>
            <person name="Zhao B."/>
        </authorList>
    </citation>
    <scope>NUCLEOTIDE SEQUENCE [LARGE SCALE GENOMIC DNA]</scope>
    <source>
        <strain evidence="5 6">6AG</strain>
    </source>
</reference>
<evidence type="ECO:0000313" key="5">
    <source>
        <dbReference type="EMBL" id="PTL38907.1"/>
    </source>
</evidence>
<feature type="domain" description="Calcineurin-like phosphoesterase" evidence="3">
    <location>
        <begin position="4"/>
        <end position="204"/>
    </location>
</feature>
<organism evidence="5 6">
    <name type="scientific">Alkalicoccus saliphilus</name>
    <dbReference type="NCBI Taxonomy" id="200989"/>
    <lineage>
        <taxon>Bacteria</taxon>
        <taxon>Bacillati</taxon>
        <taxon>Bacillota</taxon>
        <taxon>Bacilli</taxon>
        <taxon>Bacillales</taxon>
        <taxon>Bacillaceae</taxon>
        <taxon>Alkalicoccus</taxon>
    </lineage>
</organism>
<dbReference type="InterPro" id="IPR006146">
    <property type="entry name" value="5'-Nucleotdase_CS"/>
</dbReference>
<dbReference type="InterPro" id="IPR036907">
    <property type="entry name" value="5'-Nucleotdase_C_sf"/>
</dbReference>
<dbReference type="SUPFAM" id="SSF55816">
    <property type="entry name" value="5'-nucleotidase (syn. UDP-sugar hydrolase), C-terminal domain"/>
    <property type="match status" value="1"/>
</dbReference>
<dbReference type="GO" id="GO:0030288">
    <property type="term" value="C:outer membrane-bounded periplasmic space"/>
    <property type="evidence" value="ECO:0007669"/>
    <property type="project" value="TreeGrafter"/>
</dbReference>
<dbReference type="PIRSF" id="PIRSF036361">
    <property type="entry name" value="YunD"/>
    <property type="match status" value="1"/>
</dbReference>
<dbReference type="InterPro" id="IPR008334">
    <property type="entry name" value="5'-Nucleotdase_C"/>
</dbReference>
<dbReference type="SUPFAM" id="SSF56300">
    <property type="entry name" value="Metallo-dependent phosphatases"/>
    <property type="match status" value="1"/>
</dbReference>
<dbReference type="GO" id="GO:0046872">
    <property type="term" value="F:metal ion binding"/>
    <property type="evidence" value="ECO:0007669"/>
    <property type="project" value="InterPro"/>
</dbReference>
<feature type="domain" description="5'-Nucleotidase C-terminal" evidence="4">
    <location>
        <begin position="287"/>
        <end position="416"/>
    </location>
</feature>
<comment type="caution">
    <text evidence="5">The sequence shown here is derived from an EMBL/GenBank/DDBJ whole genome shotgun (WGS) entry which is preliminary data.</text>
</comment>
<dbReference type="OrthoDB" id="9793179at2"/>
<evidence type="ECO:0000256" key="1">
    <source>
        <dbReference type="ARBA" id="ARBA00022729"/>
    </source>
</evidence>
<gene>
    <name evidence="5" type="ORF">C6Y45_08950</name>
</gene>
<evidence type="ECO:0000313" key="6">
    <source>
        <dbReference type="Proteomes" id="UP000240509"/>
    </source>
</evidence>
<dbReference type="Gene3D" id="3.60.21.10">
    <property type="match status" value="1"/>
</dbReference>
<sequence length="451" mass="50870">MTTLTILHTNDLHSELDQWSAVTSLISHQRQRAEKLGHDVLLFDIGDHCDRFHPLTEGLLGKGNIELLNDAAYTAATIGNNEGITLSRQELDSLYENAEFDVLLANLFYESGGRPDWCRPWKLYELSEGRTAAVFGVTIPFYAFYEELGWHVTDPIKAVGDILPEMEKEADFIIGLSHLGLRLDEQMAENFPRIDLLLGAHTHHVLKGGRKAGHTWIHQCGRSGSHVGEVTVNMEEAAEIAYIQTHEVDDSRRDASTETKLYDIEQRALVHMEEEITDIPDKMDVSWYGASPLTQLLAEGLREWCGADIAMVNAGLLLNGLPKGSITRKHIHEICPHPINPAKVTMSGSDIARLMRQSSDNTMIHYALKGYGFRGKVLGFPVFTGEDWTADTLEKIGEAGRQIEPEKYYSVAVPDLYTFSHLYPFITDLRETSYFMPEFLRDVLTWKLRQS</sequence>
<dbReference type="EMBL" id="PZJJ01000012">
    <property type="protein sequence ID" value="PTL38907.1"/>
    <property type="molecule type" value="Genomic_DNA"/>
</dbReference>
<dbReference type="InterPro" id="IPR011240">
    <property type="entry name" value="Pesterase_YunD"/>
</dbReference>
<dbReference type="InterPro" id="IPR006179">
    <property type="entry name" value="5_nucleotidase/apyrase"/>
</dbReference>
<accession>A0A2T4U683</accession>
<dbReference type="InterPro" id="IPR029052">
    <property type="entry name" value="Metallo-depent_PP-like"/>
</dbReference>
<dbReference type="AlphaFoldDB" id="A0A2T4U683"/>
<dbReference type="PRINTS" id="PR01607">
    <property type="entry name" value="APYRASEFAMLY"/>
</dbReference>
<dbReference type="RefSeq" id="WP_107584885.1">
    <property type="nucleotide sequence ID" value="NZ_PZJJ01000012.1"/>
</dbReference>
<proteinExistence type="inferred from homology"/>
<evidence type="ECO:0000256" key="2">
    <source>
        <dbReference type="RuleBase" id="RU362119"/>
    </source>
</evidence>
<comment type="similarity">
    <text evidence="2">Belongs to the 5'-nucleotidase family.</text>
</comment>
<dbReference type="InterPro" id="IPR004843">
    <property type="entry name" value="Calcineurin-like_PHP"/>
</dbReference>
<dbReference type="GO" id="GO:0008768">
    <property type="term" value="F:UDP-sugar diphosphatase activity"/>
    <property type="evidence" value="ECO:0007669"/>
    <property type="project" value="TreeGrafter"/>
</dbReference>
<dbReference type="Pfam" id="PF00149">
    <property type="entry name" value="Metallophos"/>
    <property type="match status" value="1"/>
</dbReference>
<dbReference type="Proteomes" id="UP000240509">
    <property type="component" value="Unassembled WGS sequence"/>
</dbReference>
<evidence type="ECO:0000259" key="4">
    <source>
        <dbReference type="Pfam" id="PF02872"/>
    </source>
</evidence>
<keyword evidence="1" id="KW-0732">Signal</keyword>
<keyword evidence="2" id="KW-0547">Nucleotide-binding</keyword>
<dbReference type="PROSITE" id="PS00785">
    <property type="entry name" value="5_NUCLEOTIDASE_1"/>
    <property type="match status" value="1"/>
</dbReference>
<dbReference type="PANTHER" id="PTHR11575">
    <property type="entry name" value="5'-NUCLEOTIDASE-RELATED"/>
    <property type="match status" value="1"/>
</dbReference>